<dbReference type="PANTHER" id="PTHR43798">
    <property type="entry name" value="MONOACYLGLYCEROL LIPASE"/>
    <property type="match status" value="1"/>
</dbReference>
<dbReference type="GO" id="GO:0016787">
    <property type="term" value="F:hydrolase activity"/>
    <property type="evidence" value="ECO:0007669"/>
    <property type="project" value="UniProtKB-KW"/>
</dbReference>
<organism evidence="2 3">
    <name type="scientific">Silvimonas iriomotensis</name>
    <dbReference type="NCBI Taxonomy" id="449662"/>
    <lineage>
        <taxon>Bacteria</taxon>
        <taxon>Pseudomonadati</taxon>
        <taxon>Pseudomonadota</taxon>
        <taxon>Betaproteobacteria</taxon>
        <taxon>Neisseriales</taxon>
        <taxon>Chitinibacteraceae</taxon>
        <taxon>Silvimonas</taxon>
    </lineage>
</organism>
<reference evidence="3" key="1">
    <citation type="journal article" date="2019" name="Int. J. Syst. Evol. Microbiol.">
        <title>The Global Catalogue of Microorganisms (GCM) 10K type strain sequencing project: providing services to taxonomists for standard genome sequencing and annotation.</title>
        <authorList>
            <consortium name="The Broad Institute Genomics Platform"/>
            <consortium name="The Broad Institute Genome Sequencing Center for Infectious Disease"/>
            <person name="Wu L."/>
            <person name="Ma J."/>
        </authorList>
    </citation>
    <scope>NUCLEOTIDE SEQUENCE [LARGE SCALE GENOMIC DNA]</scope>
    <source>
        <strain evidence="3">CGMCC 1.8859</strain>
    </source>
</reference>
<proteinExistence type="predicted"/>
<keyword evidence="2" id="KW-0378">Hydrolase</keyword>
<evidence type="ECO:0000313" key="3">
    <source>
        <dbReference type="Proteomes" id="UP000637267"/>
    </source>
</evidence>
<dbReference type="Proteomes" id="UP000637267">
    <property type="component" value="Unassembled WGS sequence"/>
</dbReference>
<keyword evidence="3" id="KW-1185">Reference proteome</keyword>
<dbReference type="EMBL" id="BMLX01000001">
    <property type="protein sequence ID" value="GGP17716.1"/>
    <property type="molecule type" value="Genomic_DNA"/>
</dbReference>
<comment type="caution">
    <text evidence="2">The sequence shown here is derived from an EMBL/GenBank/DDBJ whole genome shotgun (WGS) entry which is preliminary data.</text>
</comment>
<evidence type="ECO:0000313" key="2">
    <source>
        <dbReference type="EMBL" id="GGP17716.1"/>
    </source>
</evidence>
<sequence>MPDKILFLPGASGNTRFWQPVMQHLQHPARQVHLGWPGFGDSPARADVNGFDDLVRMVSAELDGPTALVAQSMGGVVAVLAALQNPGRVTHLVLAATSGGVDMARLGATDWREAFARNNPQLPGWFGSWQQDLSAALRTLDIPTLLLWGDADPISPVAVGEYLQRLLPQATRHVFAGGDHGFAEVMGAQIAPLIDRHLAPGR</sequence>
<evidence type="ECO:0000259" key="1">
    <source>
        <dbReference type="Pfam" id="PF00561"/>
    </source>
</evidence>
<dbReference type="SUPFAM" id="SSF53474">
    <property type="entry name" value="alpha/beta-Hydrolases"/>
    <property type="match status" value="1"/>
</dbReference>
<protein>
    <submittedName>
        <fullName evidence="2">Alpha/beta hydrolase</fullName>
    </submittedName>
</protein>
<gene>
    <name evidence="2" type="primary">bioH</name>
    <name evidence="2" type="ORF">GCM10010970_01120</name>
</gene>
<feature type="domain" description="AB hydrolase-1" evidence="1">
    <location>
        <begin position="5"/>
        <end position="129"/>
    </location>
</feature>
<dbReference type="InterPro" id="IPR029058">
    <property type="entry name" value="AB_hydrolase_fold"/>
</dbReference>
<dbReference type="InterPro" id="IPR000073">
    <property type="entry name" value="AB_hydrolase_1"/>
</dbReference>
<dbReference type="RefSeq" id="WP_188701264.1">
    <property type="nucleotide sequence ID" value="NZ_BMLX01000001.1"/>
</dbReference>
<dbReference type="InterPro" id="IPR050266">
    <property type="entry name" value="AB_hydrolase_sf"/>
</dbReference>
<name>A0ABQ2P3S4_9NEIS</name>
<dbReference type="Gene3D" id="3.40.50.1820">
    <property type="entry name" value="alpha/beta hydrolase"/>
    <property type="match status" value="1"/>
</dbReference>
<accession>A0ABQ2P3S4</accession>
<dbReference type="Pfam" id="PF00561">
    <property type="entry name" value="Abhydrolase_1"/>
    <property type="match status" value="1"/>
</dbReference>
<dbReference type="PANTHER" id="PTHR43798:SF33">
    <property type="entry name" value="HYDROLASE, PUTATIVE (AFU_ORTHOLOGUE AFUA_2G14860)-RELATED"/>
    <property type="match status" value="1"/>
</dbReference>